<organism evidence="2 3">
    <name type="scientific">Ezakiella coagulans</name>
    <dbReference type="NCBI Taxonomy" id="46507"/>
    <lineage>
        <taxon>Bacteria</taxon>
        <taxon>Bacillati</taxon>
        <taxon>Bacillota</taxon>
        <taxon>Tissierellia</taxon>
        <taxon>Ezakiella</taxon>
    </lineage>
</organism>
<dbReference type="EMBL" id="QEKV01000001">
    <property type="protein sequence ID" value="PVY95483.1"/>
    <property type="molecule type" value="Genomic_DNA"/>
</dbReference>
<keyword evidence="3" id="KW-1185">Reference proteome</keyword>
<feature type="domain" description="N-acetyltransferase" evidence="1">
    <location>
        <begin position="3"/>
        <end position="144"/>
    </location>
</feature>
<dbReference type="Gene3D" id="3.40.630.30">
    <property type="match status" value="1"/>
</dbReference>
<evidence type="ECO:0000259" key="1">
    <source>
        <dbReference type="PROSITE" id="PS51186"/>
    </source>
</evidence>
<sequence length="144" mass="16379">MNIRIRKMTVSDLEPLYKLLSNSKAMQYLEAPYTKEQAEQFLFRSGLSETPLIYAVEKDNDFIGYVIYHDYDSESVEIGWVLEPSFWGLGIASCLTSGMIAKARNSGKQVVIECLPEQKSSIRIAEKYGFQKCGSIDGLMIYRL</sequence>
<dbReference type="InterPro" id="IPR016181">
    <property type="entry name" value="Acyl_CoA_acyltransferase"/>
</dbReference>
<evidence type="ECO:0000313" key="3">
    <source>
        <dbReference type="Proteomes" id="UP000245793"/>
    </source>
</evidence>
<dbReference type="SUPFAM" id="SSF55729">
    <property type="entry name" value="Acyl-CoA N-acyltransferases (Nat)"/>
    <property type="match status" value="1"/>
</dbReference>
<dbReference type="RefSeq" id="WP_116479429.1">
    <property type="nucleotide sequence ID" value="NZ_QEKV01000001.1"/>
</dbReference>
<reference evidence="2 3" key="1">
    <citation type="submission" date="2018-04" db="EMBL/GenBank/DDBJ databases">
        <title>Genomic Encyclopedia of Type Strains, Phase IV (KMG-IV): sequencing the most valuable type-strain genomes for metagenomic binning, comparative biology and taxonomic classification.</title>
        <authorList>
            <person name="Goeker M."/>
        </authorList>
    </citation>
    <scope>NUCLEOTIDE SEQUENCE [LARGE SCALE GENOMIC DNA]</scope>
    <source>
        <strain evidence="2 3">DSM 20705</strain>
    </source>
</reference>
<dbReference type="CDD" id="cd04301">
    <property type="entry name" value="NAT_SF"/>
    <property type="match status" value="1"/>
</dbReference>
<dbReference type="PANTHER" id="PTHR43792">
    <property type="entry name" value="GNAT FAMILY, PUTATIVE (AFU_ORTHOLOGUE AFUA_3G00765)-RELATED-RELATED"/>
    <property type="match status" value="1"/>
</dbReference>
<name>A0A2U1E6B4_9FIRM</name>
<comment type="caution">
    <text evidence="2">The sequence shown here is derived from an EMBL/GenBank/DDBJ whole genome shotgun (WGS) entry which is preliminary data.</text>
</comment>
<dbReference type="PROSITE" id="PS51186">
    <property type="entry name" value="GNAT"/>
    <property type="match status" value="1"/>
</dbReference>
<dbReference type="AlphaFoldDB" id="A0A2U1E6B4"/>
<dbReference type="GO" id="GO:0016747">
    <property type="term" value="F:acyltransferase activity, transferring groups other than amino-acyl groups"/>
    <property type="evidence" value="ECO:0007669"/>
    <property type="project" value="InterPro"/>
</dbReference>
<dbReference type="InterPro" id="IPR051531">
    <property type="entry name" value="N-acetyltransferase"/>
</dbReference>
<protein>
    <submittedName>
        <fullName evidence="2">RimJ/RimL family protein N-acetyltransferase</fullName>
    </submittedName>
</protein>
<dbReference type="Proteomes" id="UP000245793">
    <property type="component" value="Unassembled WGS sequence"/>
</dbReference>
<evidence type="ECO:0000313" key="2">
    <source>
        <dbReference type="EMBL" id="PVY95483.1"/>
    </source>
</evidence>
<keyword evidence="2" id="KW-0808">Transferase</keyword>
<accession>A0A2U1E6B4</accession>
<gene>
    <name evidence="2" type="ORF">C7381_1017</name>
</gene>
<dbReference type="Pfam" id="PF13302">
    <property type="entry name" value="Acetyltransf_3"/>
    <property type="match status" value="1"/>
</dbReference>
<dbReference type="InterPro" id="IPR000182">
    <property type="entry name" value="GNAT_dom"/>
</dbReference>
<proteinExistence type="predicted"/>